<reference evidence="1 2" key="1">
    <citation type="submission" date="2014-04" db="EMBL/GenBank/DDBJ databases">
        <title>Evolutionary Origins and Diversification of the Mycorrhizal Mutualists.</title>
        <authorList>
            <consortium name="DOE Joint Genome Institute"/>
            <consortium name="Mycorrhizal Genomics Consortium"/>
            <person name="Kohler A."/>
            <person name="Kuo A."/>
            <person name="Nagy L.G."/>
            <person name="Floudas D."/>
            <person name="Copeland A."/>
            <person name="Barry K.W."/>
            <person name="Cichocki N."/>
            <person name="Veneault-Fourrey C."/>
            <person name="LaButti K."/>
            <person name="Lindquist E.A."/>
            <person name="Lipzen A."/>
            <person name="Lundell T."/>
            <person name="Morin E."/>
            <person name="Murat C."/>
            <person name="Riley R."/>
            <person name="Ohm R."/>
            <person name="Sun H."/>
            <person name="Tunlid A."/>
            <person name="Henrissat B."/>
            <person name="Grigoriev I.V."/>
            <person name="Hibbett D.S."/>
            <person name="Martin F."/>
        </authorList>
    </citation>
    <scope>NUCLEOTIDE SEQUENCE [LARGE SCALE GENOMIC DNA]</scope>
    <source>
        <strain evidence="1 2">Koide BX008</strain>
    </source>
</reference>
<dbReference type="EMBL" id="KN818693">
    <property type="protein sequence ID" value="KIL54580.1"/>
    <property type="molecule type" value="Genomic_DNA"/>
</dbReference>
<evidence type="ECO:0000313" key="1">
    <source>
        <dbReference type="EMBL" id="KIL54580.1"/>
    </source>
</evidence>
<dbReference type="GO" id="GO:0005829">
    <property type="term" value="C:cytosol"/>
    <property type="evidence" value="ECO:0007669"/>
    <property type="project" value="TreeGrafter"/>
</dbReference>
<sequence>MSALSTPMKSTLGLAARSIHSQTSAGAAWPHLTRILVLFVYGLQPRAIQGMLDFDCCSRATPSVVFASSSTAARANAIKVKTIASTPEVSRRDVQRRSLESSGKRSPRHLACHCGVMDNIIASELIDPIQLASLEACGMPNELKHPIYHAPEQGSVCKIPASRRRWHRGFKIIDAVKKGIIKKAIVAWAIDTCAKTFTTELHFRHSGSMANSDVKTVHAKNRAMKNAGFAVPDSFEEFWLWQVH</sequence>
<dbReference type="STRING" id="946122.A0A0C2RWE3"/>
<dbReference type="PANTHER" id="PTHR23118">
    <property type="entry name" value="ATP-CITRATE SYNTHASE"/>
    <property type="match status" value="1"/>
</dbReference>
<dbReference type="AlphaFoldDB" id="A0A0C2RWE3"/>
<dbReference type="HOGENOM" id="CLU_1137760_0_0_1"/>
<dbReference type="GO" id="GO:0003878">
    <property type="term" value="F:ATP citrate synthase activity"/>
    <property type="evidence" value="ECO:0007669"/>
    <property type="project" value="TreeGrafter"/>
</dbReference>
<keyword evidence="2" id="KW-1185">Reference proteome</keyword>
<gene>
    <name evidence="1" type="ORF">M378DRAFT_28703</name>
</gene>
<name>A0A0C2RWE3_AMAMK</name>
<accession>A0A0C2RWE3</accession>
<dbReference type="InParanoid" id="A0A0C2RWE3"/>
<dbReference type="GO" id="GO:0006633">
    <property type="term" value="P:fatty acid biosynthetic process"/>
    <property type="evidence" value="ECO:0007669"/>
    <property type="project" value="TreeGrafter"/>
</dbReference>
<evidence type="ECO:0000313" key="2">
    <source>
        <dbReference type="Proteomes" id="UP000054549"/>
    </source>
</evidence>
<dbReference type="Gene3D" id="3.40.50.261">
    <property type="entry name" value="Succinyl-CoA synthetase domains"/>
    <property type="match status" value="1"/>
</dbReference>
<dbReference type="InterPro" id="IPR016102">
    <property type="entry name" value="Succinyl-CoA_synth-like"/>
</dbReference>
<organism evidence="1 2">
    <name type="scientific">Amanita muscaria (strain Koide BX008)</name>
    <dbReference type="NCBI Taxonomy" id="946122"/>
    <lineage>
        <taxon>Eukaryota</taxon>
        <taxon>Fungi</taxon>
        <taxon>Dikarya</taxon>
        <taxon>Basidiomycota</taxon>
        <taxon>Agaricomycotina</taxon>
        <taxon>Agaricomycetes</taxon>
        <taxon>Agaricomycetidae</taxon>
        <taxon>Agaricales</taxon>
        <taxon>Pluteineae</taxon>
        <taxon>Amanitaceae</taxon>
        <taxon>Amanita</taxon>
    </lineage>
</organism>
<dbReference type="SUPFAM" id="SSF52210">
    <property type="entry name" value="Succinyl-CoA synthetase domains"/>
    <property type="match status" value="1"/>
</dbReference>
<protein>
    <submittedName>
        <fullName evidence="1">Uncharacterized protein</fullName>
    </submittedName>
</protein>
<proteinExistence type="predicted"/>
<dbReference type="GO" id="GO:0006085">
    <property type="term" value="P:acetyl-CoA biosynthetic process"/>
    <property type="evidence" value="ECO:0007669"/>
    <property type="project" value="TreeGrafter"/>
</dbReference>
<dbReference type="Proteomes" id="UP000054549">
    <property type="component" value="Unassembled WGS sequence"/>
</dbReference>
<dbReference type="InterPro" id="IPR002020">
    <property type="entry name" value="Citrate_synthase"/>
</dbReference>
<dbReference type="PANTHER" id="PTHR23118:SF42">
    <property type="entry name" value="ATP-CITRATE SYNTHASE"/>
    <property type="match status" value="1"/>
</dbReference>